<keyword evidence="9" id="KW-1185">Reference proteome</keyword>
<dbReference type="RefSeq" id="WP_243653578.1">
    <property type="nucleotide sequence ID" value="NZ_SMFZ01000001.1"/>
</dbReference>
<feature type="transmembrane region" description="Helical" evidence="7">
    <location>
        <begin position="12"/>
        <end position="39"/>
    </location>
</feature>
<dbReference type="Pfam" id="PF01899">
    <property type="entry name" value="MNHE"/>
    <property type="match status" value="1"/>
</dbReference>
<evidence type="ECO:0000256" key="5">
    <source>
        <dbReference type="ARBA" id="ARBA00022989"/>
    </source>
</evidence>
<comment type="caution">
    <text evidence="8">The sequence shown here is derived from an EMBL/GenBank/DDBJ whole genome shotgun (WGS) entry which is preliminary data.</text>
</comment>
<evidence type="ECO:0000256" key="7">
    <source>
        <dbReference type="SAM" id="Phobius"/>
    </source>
</evidence>
<dbReference type="EMBL" id="SMFZ01000001">
    <property type="protein sequence ID" value="TCK25498.1"/>
    <property type="molecule type" value="Genomic_DNA"/>
</dbReference>
<evidence type="ECO:0000256" key="4">
    <source>
        <dbReference type="ARBA" id="ARBA00022692"/>
    </source>
</evidence>
<evidence type="ECO:0000256" key="3">
    <source>
        <dbReference type="ARBA" id="ARBA00022475"/>
    </source>
</evidence>
<organism evidence="8 9">
    <name type="scientific">Pseudonocardia endophytica</name>
    <dbReference type="NCBI Taxonomy" id="401976"/>
    <lineage>
        <taxon>Bacteria</taxon>
        <taxon>Bacillati</taxon>
        <taxon>Actinomycetota</taxon>
        <taxon>Actinomycetes</taxon>
        <taxon>Pseudonocardiales</taxon>
        <taxon>Pseudonocardiaceae</taxon>
        <taxon>Pseudonocardia</taxon>
    </lineage>
</organism>
<evidence type="ECO:0000313" key="9">
    <source>
        <dbReference type="Proteomes" id="UP000295560"/>
    </source>
</evidence>
<keyword evidence="6 7" id="KW-0472">Membrane</keyword>
<gene>
    <name evidence="8" type="ORF">EV378_1307</name>
</gene>
<feature type="transmembrane region" description="Helical" evidence="7">
    <location>
        <begin position="59"/>
        <end position="79"/>
    </location>
</feature>
<dbReference type="GO" id="GO:0008324">
    <property type="term" value="F:monoatomic cation transmembrane transporter activity"/>
    <property type="evidence" value="ECO:0007669"/>
    <property type="project" value="InterPro"/>
</dbReference>
<protein>
    <submittedName>
        <fullName evidence="8">Multisubunit sodium/proton antiporter MrpE subunit</fullName>
    </submittedName>
</protein>
<evidence type="ECO:0000256" key="1">
    <source>
        <dbReference type="ARBA" id="ARBA00004651"/>
    </source>
</evidence>
<accession>A0A4R1HTF5</accession>
<keyword evidence="4 7" id="KW-0812">Transmembrane</keyword>
<dbReference type="GO" id="GO:0005886">
    <property type="term" value="C:plasma membrane"/>
    <property type="evidence" value="ECO:0007669"/>
    <property type="project" value="UniProtKB-SubCell"/>
</dbReference>
<evidence type="ECO:0000256" key="6">
    <source>
        <dbReference type="ARBA" id="ARBA00023136"/>
    </source>
</evidence>
<evidence type="ECO:0000256" key="2">
    <source>
        <dbReference type="ARBA" id="ARBA00006228"/>
    </source>
</evidence>
<sequence>MRSRVPQVLGLTLVWVALWGVVSVKIVLGGLVVALAVTLLFPTPVLERLPFRPLAVLRLVGFLLVDLVLSGFAVGWEILRYGPRARSGIVAVPMLTRSGRVATMIAGALALAPGSFVLQLDQRRGVWYVYALGLAGPEDARKVRAQVLLLQQRVIDAFGHDDEIALCRATTAEVTR</sequence>
<dbReference type="PANTHER" id="PTHR34584:SF1">
    <property type="entry name" value="NA(+)_H(+) ANTIPORTER SUBUNIT E1"/>
    <property type="match status" value="1"/>
</dbReference>
<dbReference type="Proteomes" id="UP000295560">
    <property type="component" value="Unassembled WGS sequence"/>
</dbReference>
<dbReference type="InterPro" id="IPR002758">
    <property type="entry name" value="Cation_antiport_E"/>
</dbReference>
<dbReference type="PANTHER" id="PTHR34584">
    <property type="entry name" value="NA(+)/H(+) ANTIPORTER SUBUNIT E1"/>
    <property type="match status" value="1"/>
</dbReference>
<keyword evidence="5 7" id="KW-1133">Transmembrane helix</keyword>
<proteinExistence type="inferred from homology"/>
<reference evidence="8 9" key="1">
    <citation type="submission" date="2019-03" db="EMBL/GenBank/DDBJ databases">
        <title>Sequencing the genomes of 1000 actinobacteria strains.</title>
        <authorList>
            <person name="Klenk H.-P."/>
        </authorList>
    </citation>
    <scope>NUCLEOTIDE SEQUENCE [LARGE SCALE GENOMIC DNA]</scope>
    <source>
        <strain evidence="8 9">DSM 44969</strain>
    </source>
</reference>
<comment type="similarity">
    <text evidence="2">Belongs to the CPA3 antiporters (TC 2.A.63) subunit E family.</text>
</comment>
<dbReference type="AlphaFoldDB" id="A0A4R1HTF5"/>
<name>A0A4R1HTF5_PSEEN</name>
<comment type="subcellular location">
    <subcellularLocation>
        <location evidence="1">Cell membrane</location>
        <topology evidence="1">Multi-pass membrane protein</topology>
    </subcellularLocation>
</comment>
<evidence type="ECO:0000313" key="8">
    <source>
        <dbReference type="EMBL" id="TCK25498.1"/>
    </source>
</evidence>
<keyword evidence="3" id="KW-1003">Cell membrane</keyword>